<gene>
    <name evidence="3" type="ORF">RBB75_07925</name>
</gene>
<evidence type="ECO:0000259" key="2">
    <source>
        <dbReference type="PROSITE" id="PS50104"/>
    </source>
</evidence>
<proteinExistence type="predicted"/>
<dbReference type="RefSeq" id="WP_353070114.1">
    <property type="nucleotide sequence ID" value="NZ_CP132932.1"/>
</dbReference>
<protein>
    <submittedName>
        <fullName evidence="3">Toll/interleukin-1 receptor domain-containing protein</fullName>
    </submittedName>
</protein>
<reference evidence="3" key="1">
    <citation type="submission" date="2023-08" db="EMBL/GenBank/DDBJ databases">
        <authorList>
            <person name="Messyasz A."/>
            <person name="Mannisto M.K."/>
            <person name="Kerkhof L.J."/>
            <person name="Haggblom M."/>
        </authorList>
    </citation>
    <scope>NUCLEOTIDE SEQUENCE</scope>
    <source>
        <strain evidence="3">M8UP23</strain>
    </source>
</reference>
<dbReference type="InterPro" id="IPR000157">
    <property type="entry name" value="TIR_dom"/>
</dbReference>
<dbReference type="PROSITE" id="PS50104">
    <property type="entry name" value="TIR"/>
    <property type="match status" value="1"/>
</dbReference>
<evidence type="ECO:0000313" key="3">
    <source>
        <dbReference type="EMBL" id="XCB28239.1"/>
    </source>
</evidence>
<dbReference type="GO" id="GO:0007165">
    <property type="term" value="P:signal transduction"/>
    <property type="evidence" value="ECO:0007669"/>
    <property type="project" value="InterPro"/>
</dbReference>
<dbReference type="SUPFAM" id="SSF52200">
    <property type="entry name" value="Toll/Interleukin receptor TIR domain"/>
    <property type="match status" value="1"/>
</dbReference>
<organism evidence="3">
    <name type="scientific">Tunturiibacter empetritectus</name>
    <dbReference type="NCBI Taxonomy" id="3069691"/>
    <lineage>
        <taxon>Bacteria</taxon>
        <taxon>Pseudomonadati</taxon>
        <taxon>Acidobacteriota</taxon>
        <taxon>Terriglobia</taxon>
        <taxon>Terriglobales</taxon>
        <taxon>Acidobacteriaceae</taxon>
        <taxon>Tunturiibacter</taxon>
    </lineage>
</organism>
<dbReference type="KEGG" id="temp:RBB75_07925"/>
<feature type="domain" description="TIR" evidence="2">
    <location>
        <begin position="18"/>
        <end position="148"/>
    </location>
</feature>
<dbReference type="Gene3D" id="3.40.50.10140">
    <property type="entry name" value="Toll/interleukin-1 receptor homology (TIR) domain"/>
    <property type="match status" value="1"/>
</dbReference>
<dbReference type="InterPro" id="IPR035897">
    <property type="entry name" value="Toll_tir_struct_dom_sf"/>
</dbReference>
<dbReference type="EMBL" id="CP132932">
    <property type="protein sequence ID" value="XCB28239.1"/>
    <property type="molecule type" value="Genomic_DNA"/>
</dbReference>
<dbReference type="AlphaFoldDB" id="A0AAU7ZHM2"/>
<reference evidence="3" key="2">
    <citation type="journal article" date="2024" name="Environ. Microbiol.">
        <title>Genome analysis and description of Tunturibacter gen. nov. expands the diversity of Terriglobia in tundra soils.</title>
        <authorList>
            <person name="Messyasz A."/>
            <person name="Mannisto M.K."/>
            <person name="Kerkhof L.J."/>
            <person name="Haggblom M.M."/>
        </authorList>
    </citation>
    <scope>NUCLEOTIDE SEQUENCE</scope>
    <source>
        <strain evidence="3">M8UP23</strain>
    </source>
</reference>
<evidence type="ECO:0000256" key="1">
    <source>
        <dbReference type="SAM" id="MobiDB-lite"/>
    </source>
</evidence>
<sequence>MSDTQGSVNTVVGASKGTREVVFISKATPEDDEFVLWLAPRLEAAGYKVFADILTLEPGDRWRREITGTLQNKAVKMLLCCRDATLDKIGVQEEIGIASDLVKELKDPRFIIPLRLEPYKKLFGIGELQWIDFLGSWASGLHDLLDALEKQDVPRATGRAAINPNWEHYRKRLAIRVEKAPEVLTSNWLRVAGLPDVIHYYHPPGPINLELMERACRESVTPAEVYQRGFFSFASPEEIERDFANVAIFEIHSEHKLIDLLEFGSQSPNIKPREVQNLVSSMFRRAWENFCRSKGLYEHLFSSQTAFHVGESQMPLGKRISWGQQGQRRSSMLRNGAGGKVWQYGMSATPSFWPFPHFKLKARVLFLELVANNRAGSVIGDSGTQHRLRRTICKGWRNKAWHGRLMAFIGLLSTDTPQISVPLAAVCAIVLDPRPMLFTSPVSTAISDAMGDDAEESDDSTLGMFNPEDED</sequence>
<dbReference type="Pfam" id="PF13676">
    <property type="entry name" value="TIR_2"/>
    <property type="match status" value="1"/>
</dbReference>
<accession>A0AAU7ZHM2</accession>
<feature type="region of interest" description="Disordered" evidence="1">
    <location>
        <begin position="451"/>
        <end position="471"/>
    </location>
</feature>
<keyword evidence="3" id="KW-0675">Receptor</keyword>
<name>A0AAU7ZHM2_9BACT</name>